<sequence length="70" mass="8223">MNELNNLKTSSMFCLFGFLTFAKESCQYYASFLFLIYEKQKKITIISLPHLAQHIYSWSGFFSLVELVIK</sequence>
<dbReference type="Proteomes" id="UP001055879">
    <property type="component" value="Linkage Group LG14"/>
</dbReference>
<reference evidence="2" key="1">
    <citation type="journal article" date="2022" name="Mol. Ecol. Resour.">
        <title>The genomes of chicory, endive, great burdock and yacon provide insights into Asteraceae palaeo-polyploidization history and plant inulin production.</title>
        <authorList>
            <person name="Fan W."/>
            <person name="Wang S."/>
            <person name="Wang H."/>
            <person name="Wang A."/>
            <person name="Jiang F."/>
            <person name="Liu H."/>
            <person name="Zhao H."/>
            <person name="Xu D."/>
            <person name="Zhang Y."/>
        </authorList>
    </citation>
    <scope>NUCLEOTIDE SEQUENCE [LARGE SCALE GENOMIC DNA]</scope>
    <source>
        <strain evidence="2">cv. Niubang</strain>
    </source>
</reference>
<accession>A0ACB8Y5M2</accession>
<evidence type="ECO:0000313" key="1">
    <source>
        <dbReference type="EMBL" id="KAI3679082.1"/>
    </source>
</evidence>
<proteinExistence type="predicted"/>
<dbReference type="EMBL" id="CM042060">
    <property type="protein sequence ID" value="KAI3679082.1"/>
    <property type="molecule type" value="Genomic_DNA"/>
</dbReference>
<organism evidence="1 2">
    <name type="scientific">Arctium lappa</name>
    <name type="common">Greater burdock</name>
    <name type="synonym">Lappa major</name>
    <dbReference type="NCBI Taxonomy" id="4217"/>
    <lineage>
        <taxon>Eukaryota</taxon>
        <taxon>Viridiplantae</taxon>
        <taxon>Streptophyta</taxon>
        <taxon>Embryophyta</taxon>
        <taxon>Tracheophyta</taxon>
        <taxon>Spermatophyta</taxon>
        <taxon>Magnoliopsida</taxon>
        <taxon>eudicotyledons</taxon>
        <taxon>Gunneridae</taxon>
        <taxon>Pentapetalae</taxon>
        <taxon>asterids</taxon>
        <taxon>campanulids</taxon>
        <taxon>Asterales</taxon>
        <taxon>Asteraceae</taxon>
        <taxon>Carduoideae</taxon>
        <taxon>Cardueae</taxon>
        <taxon>Arctiinae</taxon>
        <taxon>Arctium</taxon>
    </lineage>
</organism>
<evidence type="ECO:0000313" key="2">
    <source>
        <dbReference type="Proteomes" id="UP001055879"/>
    </source>
</evidence>
<name>A0ACB8Y5M2_ARCLA</name>
<comment type="caution">
    <text evidence="1">The sequence shown here is derived from an EMBL/GenBank/DDBJ whole genome shotgun (WGS) entry which is preliminary data.</text>
</comment>
<protein>
    <submittedName>
        <fullName evidence="1">Uncharacterized protein</fullName>
    </submittedName>
</protein>
<gene>
    <name evidence="1" type="ORF">L6452_38390</name>
</gene>
<reference evidence="1 2" key="2">
    <citation type="journal article" date="2022" name="Mol. Ecol. Resour.">
        <title>The genomes of chicory, endive, great burdock and yacon provide insights into Asteraceae paleo-polyploidization history and plant inulin production.</title>
        <authorList>
            <person name="Fan W."/>
            <person name="Wang S."/>
            <person name="Wang H."/>
            <person name="Wang A."/>
            <person name="Jiang F."/>
            <person name="Liu H."/>
            <person name="Zhao H."/>
            <person name="Xu D."/>
            <person name="Zhang Y."/>
        </authorList>
    </citation>
    <scope>NUCLEOTIDE SEQUENCE [LARGE SCALE GENOMIC DNA]</scope>
    <source>
        <strain evidence="2">cv. Niubang</strain>
    </source>
</reference>
<keyword evidence="2" id="KW-1185">Reference proteome</keyword>